<sequence>MSTHNNQNNRLRHQAGLRSGTPGSHSGYSSAAYSGAGPEDDSAQTFDDPNGKDSRLKMKISMLKDVSITIGDEIRDQNKFLTTMGEDMEGLTGRLATTMKHFYDMWARQGCGPLFYLALFAVCVFVFMYLYLKFR</sequence>
<evidence type="ECO:0000259" key="11">
    <source>
        <dbReference type="PROSITE" id="PS50192"/>
    </source>
</evidence>
<reference evidence="12" key="1">
    <citation type="submission" date="2022-07" db="EMBL/GenBank/DDBJ databases">
        <title>Phylogenomic reconstructions and comparative analyses of Kickxellomycotina fungi.</title>
        <authorList>
            <person name="Reynolds N.K."/>
            <person name="Stajich J.E."/>
            <person name="Barry K."/>
            <person name="Grigoriev I.V."/>
            <person name="Crous P."/>
            <person name="Smith M.E."/>
        </authorList>
    </citation>
    <scope>NUCLEOTIDE SEQUENCE</scope>
    <source>
        <strain evidence="12">RSA 476</strain>
    </source>
</reference>
<dbReference type="Gene3D" id="1.20.5.110">
    <property type="match status" value="1"/>
</dbReference>
<feature type="transmembrane region" description="Helical" evidence="10">
    <location>
        <begin position="114"/>
        <end position="132"/>
    </location>
</feature>
<dbReference type="SUPFAM" id="SSF58038">
    <property type="entry name" value="SNARE fusion complex"/>
    <property type="match status" value="1"/>
</dbReference>
<keyword evidence="7 10" id="KW-0472">Membrane</keyword>
<evidence type="ECO:0000256" key="9">
    <source>
        <dbReference type="SAM" id="MobiDB-lite"/>
    </source>
</evidence>
<comment type="subcellular location">
    <subcellularLocation>
        <location evidence="8">Endomembrane system</location>
        <topology evidence="8">Single-pass type IV membrane protein</topology>
    </subcellularLocation>
    <subcellularLocation>
        <location evidence="1">Golgi apparatus membrane</location>
    </subcellularLocation>
</comment>
<keyword evidence="6" id="KW-0333">Golgi apparatus</keyword>
<name>A0A9W8IIR4_9FUNG</name>
<keyword evidence="4" id="KW-0653">Protein transport</keyword>
<evidence type="ECO:0000256" key="3">
    <source>
        <dbReference type="ARBA" id="ARBA00022692"/>
    </source>
</evidence>
<organism evidence="12 13">
    <name type="scientific">Coemansia aciculifera</name>
    <dbReference type="NCBI Taxonomy" id="417176"/>
    <lineage>
        <taxon>Eukaryota</taxon>
        <taxon>Fungi</taxon>
        <taxon>Fungi incertae sedis</taxon>
        <taxon>Zoopagomycota</taxon>
        <taxon>Kickxellomycotina</taxon>
        <taxon>Kickxellomycetes</taxon>
        <taxon>Kickxellales</taxon>
        <taxon>Kickxellaceae</taxon>
        <taxon>Coemansia</taxon>
    </lineage>
</organism>
<proteinExistence type="predicted"/>
<dbReference type="GO" id="GO:0000139">
    <property type="term" value="C:Golgi membrane"/>
    <property type="evidence" value="ECO:0007669"/>
    <property type="project" value="UniProtKB-SubCell"/>
</dbReference>
<evidence type="ECO:0000256" key="10">
    <source>
        <dbReference type="SAM" id="Phobius"/>
    </source>
</evidence>
<evidence type="ECO:0000256" key="7">
    <source>
        <dbReference type="ARBA" id="ARBA00023136"/>
    </source>
</evidence>
<dbReference type="InterPro" id="IPR039899">
    <property type="entry name" value="BET1_SNARE"/>
</dbReference>
<dbReference type="AlphaFoldDB" id="A0A9W8IIR4"/>
<dbReference type="CDD" id="cd15853">
    <property type="entry name" value="SNARE_Bet1"/>
    <property type="match status" value="1"/>
</dbReference>
<dbReference type="PROSITE" id="PS50192">
    <property type="entry name" value="T_SNARE"/>
    <property type="match status" value="1"/>
</dbReference>
<keyword evidence="5 10" id="KW-1133">Transmembrane helix</keyword>
<keyword evidence="3 10" id="KW-0812">Transmembrane</keyword>
<protein>
    <submittedName>
        <fullName evidence="12">Protein transport protein bet1</fullName>
    </submittedName>
</protein>
<keyword evidence="13" id="KW-1185">Reference proteome</keyword>
<keyword evidence="2" id="KW-0813">Transport</keyword>
<evidence type="ECO:0000256" key="4">
    <source>
        <dbReference type="ARBA" id="ARBA00022927"/>
    </source>
</evidence>
<evidence type="ECO:0000256" key="8">
    <source>
        <dbReference type="ARBA" id="ARBA00046280"/>
    </source>
</evidence>
<feature type="domain" description="T-SNARE coiled-coil homology" evidence="11">
    <location>
        <begin position="43"/>
        <end position="105"/>
    </location>
</feature>
<evidence type="ECO:0000313" key="13">
    <source>
        <dbReference type="Proteomes" id="UP001140074"/>
    </source>
</evidence>
<dbReference type="InterPro" id="IPR000727">
    <property type="entry name" value="T_SNARE_dom"/>
</dbReference>
<dbReference type="EMBL" id="JANBUY010000071">
    <property type="protein sequence ID" value="KAJ2865003.1"/>
    <property type="molecule type" value="Genomic_DNA"/>
</dbReference>
<gene>
    <name evidence="12" type="primary">BET1</name>
    <name evidence="12" type="ORF">GGH94_002545</name>
</gene>
<evidence type="ECO:0000313" key="12">
    <source>
        <dbReference type="EMBL" id="KAJ2865003.1"/>
    </source>
</evidence>
<dbReference type="GO" id="GO:0015031">
    <property type="term" value="P:protein transport"/>
    <property type="evidence" value="ECO:0007669"/>
    <property type="project" value="UniProtKB-KW"/>
</dbReference>
<evidence type="ECO:0000256" key="6">
    <source>
        <dbReference type="ARBA" id="ARBA00023034"/>
    </source>
</evidence>
<dbReference type="PANTHER" id="PTHR12791">
    <property type="entry name" value="GOLGI SNARE BET1-RELATED"/>
    <property type="match status" value="1"/>
</dbReference>
<accession>A0A9W8IIR4</accession>
<evidence type="ECO:0000256" key="1">
    <source>
        <dbReference type="ARBA" id="ARBA00004394"/>
    </source>
</evidence>
<evidence type="ECO:0000256" key="2">
    <source>
        <dbReference type="ARBA" id="ARBA00022448"/>
    </source>
</evidence>
<feature type="region of interest" description="Disordered" evidence="9">
    <location>
        <begin position="1"/>
        <end position="53"/>
    </location>
</feature>
<feature type="compositionally biased region" description="Low complexity" evidence="9">
    <location>
        <begin position="23"/>
        <end position="37"/>
    </location>
</feature>
<dbReference type="Proteomes" id="UP001140074">
    <property type="component" value="Unassembled WGS sequence"/>
</dbReference>
<evidence type="ECO:0000256" key="5">
    <source>
        <dbReference type="ARBA" id="ARBA00022989"/>
    </source>
</evidence>
<comment type="caution">
    <text evidence="12">The sequence shown here is derived from an EMBL/GenBank/DDBJ whole genome shotgun (WGS) entry which is preliminary data.</text>
</comment>